<comment type="caution">
    <text evidence="1">The sequence shown here is derived from an EMBL/GenBank/DDBJ whole genome shotgun (WGS) entry which is preliminary data.</text>
</comment>
<dbReference type="EMBL" id="CAJJDM010000180">
    <property type="protein sequence ID" value="CAD8116401.1"/>
    <property type="molecule type" value="Genomic_DNA"/>
</dbReference>
<dbReference type="AlphaFoldDB" id="A0A8S1QMU3"/>
<reference evidence="1" key="1">
    <citation type="submission" date="2021-01" db="EMBL/GenBank/DDBJ databases">
        <authorList>
            <consortium name="Genoscope - CEA"/>
            <person name="William W."/>
        </authorList>
    </citation>
    <scope>NUCLEOTIDE SEQUENCE</scope>
</reference>
<protein>
    <submittedName>
        <fullName evidence="1">Uncharacterized protein</fullName>
    </submittedName>
</protein>
<gene>
    <name evidence="1" type="ORF">PPRIM_AZ9-3.1.T1710067</name>
</gene>
<sequence>MIDKLLNEQFETNDFTFHQQKKDIVRIEYATNCIPCNSACHYPCGIPESNDRKYCLAMKDGKCTI</sequence>
<organism evidence="1 2">
    <name type="scientific">Paramecium primaurelia</name>
    <dbReference type="NCBI Taxonomy" id="5886"/>
    <lineage>
        <taxon>Eukaryota</taxon>
        <taxon>Sar</taxon>
        <taxon>Alveolata</taxon>
        <taxon>Ciliophora</taxon>
        <taxon>Intramacronucleata</taxon>
        <taxon>Oligohymenophorea</taxon>
        <taxon>Peniculida</taxon>
        <taxon>Parameciidae</taxon>
        <taxon>Paramecium</taxon>
    </lineage>
</organism>
<proteinExistence type="predicted"/>
<dbReference type="Proteomes" id="UP000688137">
    <property type="component" value="Unassembled WGS sequence"/>
</dbReference>
<keyword evidence="2" id="KW-1185">Reference proteome</keyword>
<accession>A0A8S1QMU3</accession>
<name>A0A8S1QMU3_PARPR</name>
<evidence type="ECO:0000313" key="2">
    <source>
        <dbReference type="Proteomes" id="UP000688137"/>
    </source>
</evidence>
<evidence type="ECO:0000313" key="1">
    <source>
        <dbReference type="EMBL" id="CAD8116401.1"/>
    </source>
</evidence>